<organism evidence="1">
    <name type="scientific">Planktothricoides raciborskii GIHE-MW2</name>
    <dbReference type="NCBI Taxonomy" id="2792601"/>
    <lineage>
        <taxon>Bacteria</taxon>
        <taxon>Bacillati</taxon>
        <taxon>Cyanobacteriota</taxon>
        <taxon>Cyanophyceae</taxon>
        <taxon>Oscillatoriophycideae</taxon>
        <taxon>Oscillatoriales</taxon>
        <taxon>Oscillatoriaceae</taxon>
        <taxon>Planktothricoides</taxon>
    </lineage>
</organism>
<dbReference type="SUPFAM" id="SSF141694">
    <property type="entry name" value="AF2212/PG0164-like"/>
    <property type="match status" value="1"/>
</dbReference>
<dbReference type="RefSeq" id="WP_354634754.1">
    <property type="nucleotide sequence ID" value="NZ_CP159837.1"/>
</dbReference>
<evidence type="ECO:0000313" key="1">
    <source>
        <dbReference type="EMBL" id="XCM35020.1"/>
    </source>
</evidence>
<proteinExistence type="predicted"/>
<reference evidence="1" key="1">
    <citation type="submission" date="2024-07" db="EMBL/GenBank/DDBJ databases">
        <authorList>
            <person name="Kim Y.J."/>
            <person name="Jeong J.Y."/>
        </authorList>
    </citation>
    <scope>NUCLEOTIDE SEQUENCE</scope>
    <source>
        <strain evidence="1">GIHE-MW2</strain>
    </source>
</reference>
<dbReference type="EMBL" id="CP159837">
    <property type="protein sequence ID" value="XCM35020.1"/>
    <property type="molecule type" value="Genomic_DNA"/>
</dbReference>
<sequence length="84" mass="9900">MLEKVTVTYDGSAFYPETHLNLEPNTRYTIQIISQEQQTEPTDKNAWDLLEDMAGTYEAPEDWSSEHYHYLYGTPKRNSKNRKI</sequence>
<accession>A0AAU8J8F0</accession>
<name>A0AAU8J8F0_9CYAN</name>
<gene>
    <name evidence="1" type="ORF">ABWT76_003671</name>
</gene>
<dbReference type="AlphaFoldDB" id="A0AAU8J8F0"/>
<protein>
    <submittedName>
        <fullName evidence="1">Uncharacterized protein</fullName>
    </submittedName>
</protein>